<accession>A0A9P5XZ82</accession>
<name>A0A9P5XZ82_9AGAR</name>
<dbReference type="EMBL" id="MU150341">
    <property type="protein sequence ID" value="KAF9458411.1"/>
    <property type="molecule type" value="Genomic_DNA"/>
</dbReference>
<reference evidence="1" key="1">
    <citation type="submission" date="2020-11" db="EMBL/GenBank/DDBJ databases">
        <authorList>
            <consortium name="DOE Joint Genome Institute"/>
            <person name="Ahrendt S."/>
            <person name="Riley R."/>
            <person name="Andreopoulos W."/>
            <person name="Labutti K."/>
            <person name="Pangilinan J."/>
            <person name="Ruiz-Duenas F.J."/>
            <person name="Barrasa J.M."/>
            <person name="Sanchez-Garcia M."/>
            <person name="Camarero S."/>
            <person name="Miyauchi S."/>
            <person name="Serrano A."/>
            <person name="Linde D."/>
            <person name="Babiker R."/>
            <person name="Drula E."/>
            <person name="Ayuso-Fernandez I."/>
            <person name="Pacheco R."/>
            <person name="Padilla G."/>
            <person name="Ferreira P."/>
            <person name="Barriuso J."/>
            <person name="Kellner H."/>
            <person name="Castanera R."/>
            <person name="Alfaro M."/>
            <person name="Ramirez L."/>
            <person name="Pisabarro A.G."/>
            <person name="Kuo A."/>
            <person name="Tritt A."/>
            <person name="Lipzen A."/>
            <person name="He G."/>
            <person name="Yan M."/>
            <person name="Ng V."/>
            <person name="Cullen D."/>
            <person name="Martin F."/>
            <person name="Rosso M.-N."/>
            <person name="Henrissat B."/>
            <person name="Hibbett D."/>
            <person name="Martinez A.T."/>
            <person name="Grigoriev I.V."/>
        </authorList>
    </citation>
    <scope>NUCLEOTIDE SEQUENCE</scope>
    <source>
        <strain evidence="1">CBS 247.69</strain>
    </source>
</reference>
<dbReference type="AlphaFoldDB" id="A0A9P5XZ82"/>
<dbReference type="Proteomes" id="UP000807353">
    <property type="component" value="Unassembled WGS sequence"/>
</dbReference>
<sequence>MEDLISVLYTGFFCLACKLRISVLSVMVNNTIRTDDSDIVELKLFRIKSLNTLNETSGNGAFSDVADANGK</sequence>
<protein>
    <submittedName>
        <fullName evidence="1">Uncharacterized protein</fullName>
    </submittedName>
</protein>
<evidence type="ECO:0000313" key="1">
    <source>
        <dbReference type="EMBL" id="KAF9458411.1"/>
    </source>
</evidence>
<comment type="caution">
    <text evidence="1">The sequence shown here is derived from an EMBL/GenBank/DDBJ whole genome shotgun (WGS) entry which is preliminary data.</text>
</comment>
<organism evidence="1 2">
    <name type="scientific">Collybia nuda</name>
    <dbReference type="NCBI Taxonomy" id="64659"/>
    <lineage>
        <taxon>Eukaryota</taxon>
        <taxon>Fungi</taxon>
        <taxon>Dikarya</taxon>
        <taxon>Basidiomycota</taxon>
        <taxon>Agaricomycotina</taxon>
        <taxon>Agaricomycetes</taxon>
        <taxon>Agaricomycetidae</taxon>
        <taxon>Agaricales</taxon>
        <taxon>Tricholomatineae</taxon>
        <taxon>Clitocybaceae</taxon>
        <taxon>Collybia</taxon>
    </lineage>
</organism>
<evidence type="ECO:0000313" key="2">
    <source>
        <dbReference type="Proteomes" id="UP000807353"/>
    </source>
</evidence>
<proteinExistence type="predicted"/>
<keyword evidence="2" id="KW-1185">Reference proteome</keyword>
<gene>
    <name evidence="1" type="ORF">BDZ94DRAFT_1270670</name>
</gene>